<feature type="domain" description="DUF3857" evidence="2">
    <location>
        <begin position="56"/>
        <end position="213"/>
    </location>
</feature>
<gene>
    <name evidence="3" type="ORF">EPL05_07980</name>
</gene>
<dbReference type="EMBL" id="SBIW01000003">
    <property type="protein sequence ID" value="RWY53985.1"/>
    <property type="molecule type" value="Genomic_DNA"/>
</dbReference>
<dbReference type="AlphaFoldDB" id="A0A444MQT9"/>
<dbReference type="Gene3D" id="3.10.620.30">
    <property type="match status" value="1"/>
</dbReference>
<dbReference type="InterPro" id="IPR024618">
    <property type="entry name" value="DUF3857"/>
</dbReference>
<accession>A0A444MQT9</accession>
<feature type="chain" id="PRO_5019107603" evidence="1">
    <location>
        <begin position="20"/>
        <end position="637"/>
    </location>
</feature>
<dbReference type="OrthoDB" id="8595007at2"/>
<evidence type="ECO:0000259" key="2">
    <source>
        <dbReference type="Pfam" id="PF12969"/>
    </source>
</evidence>
<keyword evidence="4" id="KW-1185">Reference proteome</keyword>
<dbReference type="RefSeq" id="WP_128533420.1">
    <property type="nucleotide sequence ID" value="NZ_SBIW01000003.1"/>
</dbReference>
<evidence type="ECO:0000313" key="3">
    <source>
        <dbReference type="EMBL" id="RWY53985.1"/>
    </source>
</evidence>
<reference evidence="3 4" key="1">
    <citation type="submission" date="2019-01" db="EMBL/GenBank/DDBJ databases">
        <title>Mucilaginibacter antarcticum sp. nov., isolated from antarctic soil.</title>
        <authorList>
            <person name="Yan Y.-Q."/>
            <person name="Du Z.-J."/>
        </authorList>
    </citation>
    <scope>NUCLEOTIDE SEQUENCE [LARGE SCALE GENOMIC DNA]</scope>
    <source>
        <strain evidence="3 4">F01003</strain>
    </source>
</reference>
<protein>
    <submittedName>
        <fullName evidence="3">DUF3857 domain-containing protein</fullName>
    </submittedName>
</protein>
<name>A0A444MQT9_9SPHI</name>
<proteinExistence type="predicted"/>
<dbReference type="Pfam" id="PF12969">
    <property type="entry name" value="DUF3857"/>
    <property type="match status" value="1"/>
</dbReference>
<dbReference type="SUPFAM" id="SSF54001">
    <property type="entry name" value="Cysteine proteinases"/>
    <property type="match status" value="1"/>
</dbReference>
<comment type="caution">
    <text evidence="3">The sequence shown here is derived from an EMBL/GenBank/DDBJ whole genome shotgun (WGS) entry which is preliminary data.</text>
</comment>
<sequence>MKLICTTVFMLMLVTLAKAQPNYDVSLLPKELMPYASAVVRNEEISYEVKDLDNVIYHLKRVVTVLNKNGDDEGSIEVSYDKNTSIKYIKGMIYNEFGKPLTKFGEKDFSDNAAIDNSTLFADDRFKFYRSATGGYPYTVEYEYELRCKFSLTIRDWTPISSTNMAIEKSSYQFICKPDFLIRYKQLNLDSPVAIGNNTEGLKVYTWQALNKKALKSEPYSPSPRYFLPRVIVAPETFMYGNINGSFNNWEGMGKWINEKLLFKRGDIPAATIAYLAELTKGITDPKLKAKKIYEYMQEKTHYISVQVGIGGYQPFMASEVDRTGYGDCKALVNYTKALLDAVGVNSWYCIVNGNHDYKISFATDFATMGQANHVILCLPFKNDTTFLECTDQKIPFGYLSDFTDDRTLLACTPQGGKLMHTPAYGAQVNLQARKAGFTIDNNGLLTGSINTVFKGIQYDNREDILDEPVSEQRKLFPKLYPAINNLDVENYNFKQDKQVLPSITEDIKLNARDFATTDNGKLYFSLNPLNRTGRAPRDVRNRLTPLYINQGYTDDDEITYKLPAGYKLEFSPMDITLETPFGKFTANMVIEGDKLVFKRYIQLKQGTYSKELYSEFVNFYQKIADADNYNVSLVKN</sequence>
<keyword evidence="1" id="KW-0732">Signal</keyword>
<organism evidence="3 4">
    <name type="scientific">Mucilaginibacter gilvus</name>
    <dbReference type="NCBI Taxonomy" id="2305909"/>
    <lineage>
        <taxon>Bacteria</taxon>
        <taxon>Pseudomonadati</taxon>
        <taxon>Bacteroidota</taxon>
        <taxon>Sphingobacteriia</taxon>
        <taxon>Sphingobacteriales</taxon>
        <taxon>Sphingobacteriaceae</taxon>
        <taxon>Mucilaginibacter</taxon>
    </lineage>
</organism>
<dbReference type="InterPro" id="IPR038765">
    <property type="entry name" value="Papain-like_cys_pep_sf"/>
</dbReference>
<evidence type="ECO:0000313" key="4">
    <source>
        <dbReference type="Proteomes" id="UP000286701"/>
    </source>
</evidence>
<dbReference type="Proteomes" id="UP000286701">
    <property type="component" value="Unassembled WGS sequence"/>
</dbReference>
<evidence type="ECO:0000256" key="1">
    <source>
        <dbReference type="SAM" id="SignalP"/>
    </source>
</evidence>
<dbReference type="Gene3D" id="2.60.120.1130">
    <property type="match status" value="1"/>
</dbReference>
<feature type="signal peptide" evidence="1">
    <location>
        <begin position="1"/>
        <end position="19"/>
    </location>
</feature>
<dbReference type="Gene3D" id="2.60.40.3140">
    <property type="match status" value="1"/>
</dbReference>